<dbReference type="EMBL" id="JADGJQ010000017">
    <property type="protein sequence ID" value="KAJ3180317.1"/>
    <property type="molecule type" value="Genomic_DNA"/>
</dbReference>
<proteinExistence type="predicted"/>
<dbReference type="Pfam" id="PF10217">
    <property type="entry name" value="DUF2039"/>
    <property type="match status" value="1"/>
</dbReference>
<evidence type="ECO:0000313" key="2">
    <source>
        <dbReference type="EMBL" id="KAJ3180317.1"/>
    </source>
</evidence>
<comment type="caution">
    <text evidence="2">The sequence shown here is derived from an EMBL/GenBank/DDBJ whole genome shotgun (WGS) entry which is preliminary data.</text>
</comment>
<feature type="compositionally biased region" description="Polar residues" evidence="1">
    <location>
        <begin position="14"/>
        <end position="25"/>
    </location>
</feature>
<protein>
    <submittedName>
        <fullName evidence="2">Uncharacterized protein</fullName>
    </submittedName>
</protein>
<feature type="region of interest" description="Disordered" evidence="1">
    <location>
        <begin position="1"/>
        <end position="32"/>
    </location>
</feature>
<evidence type="ECO:0000256" key="1">
    <source>
        <dbReference type="SAM" id="MobiDB-lite"/>
    </source>
</evidence>
<evidence type="ECO:0000313" key="3">
    <source>
        <dbReference type="Proteomes" id="UP001212152"/>
    </source>
</evidence>
<reference evidence="2" key="1">
    <citation type="submission" date="2020-05" db="EMBL/GenBank/DDBJ databases">
        <title>Phylogenomic resolution of chytrid fungi.</title>
        <authorList>
            <person name="Stajich J.E."/>
            <person name="Amses K."/>
            <person name="Simmons R."/>
            <person name="Seto K."/>
            <person name="Myers J."/>
            <person name="Bonds A."/>
            <person name="Quandt C.A."/>
            <person name="Barry K."/>
            <person name="Liu P."/>
            <person name="Grigoriev I."/>
            <person name="Longcore J.E."/>
            <person name="James T.Y."/>
        </authorList>
    </citation>
    <scope>NUCLEOTIDE SEQUENCE</scope>
    <source>
        <strain evidence="2">JEL0379</strain>
    </source>
</reference>
<dbReference type="AlphaFoldDB" id="A0AAD5TML8"/>
<dbReference type="InterPro" id="IPR019351">
    <property type="entry name" value="DUF2039"/>
</dbReference>
<keyword evidence="3" id="KW-1185">Reference proteome</keyword>
<dbReference type="PANTHER" id="PTHR22876">
    <property type="entry name" value="ZGC:101016"/>
    <property type="match status" value="1"/>
</dbReference>
<feature type="region of interest" description="Disordered" evidence="1">
    <location>
        <begin position="152"/>
        <end position="192"/>
    </location>
</feature>
<feature type="compositionally biased region" description="Acidic residues" evidence="1">
    <location>
        <begin position="170"/>
        <end position="192"/>
    </location>
</feature>
<gene>
    <name evidence="2" type="ORF">HDU87_002196</name>
</gene>
<sequence>MSGRVSTAKGKTGAQKSRQKYQNTFAFKPDKNNQSASKIAALPAQGLCQKCLDIIDWRKRMSKYKPLTQPKTCLACHGKKIKDAYHVLCRDCACEQNVCAKCRESTEIVISDHKPASQRLREEQEQHQLLASMSERQRRSYLRKIARGDEDGAGKIAQVAADKEDGGWSDFDDDFDEDVEDDEDDEEEEADK</sequence>
<dbReference type="Proteomes" id="UP001212152">
    <property type="component" value="Unassembled WGS sequence"/>
</dbReference>
<dbReference type="PANTHER" id="PTHR22876:SF5">
    <property type="entry name" value="CHROMOSOME 9 OPEN READING FRAME 85"/>
    <property type="match status" value="1"/>
</dbReference>
<accession>A0AAD5TML8</accession>
<name>A0AAD5TML8_9FUNG</name>
<organism evidence="2 3">
    <name type="scientific">Geranomyces variabilis</name>
    <dbReference type="NCBI Taxonomy" id="109894"/>
    <lineage>
        <taxon>Eukaryota</taxon>
        <taxon>Fungi</taxon>
        <taxon>Fungi incertae sedis</taxon>
        <taxon>Chytridiomycota</taxon>
        <taxon>Chytridiomycota incertae sedis</taxon>
        <taxon>Chytridiomycetes</taxon>
        <taxon>Spizellomycetales</taxon>
        <taxon>Powellomycetaceae</taxon>
        <taxon>Geranomyces</taxon>
    </lineage>
</organism>